<dbReference type="EMBL" id="CP042301">
    <property type="protein sequence ID" value="QDZ03069.1"/>
    <property type="molecule type" value="Genomic_DNA"/>
</dbReference>
<dbReference type="GO" id="GO:0046294">
    <property type="term" value="P:formaldehyde catabolic process"/>
    <property type="evidence" value="ECO:0007669"/>
    <property type="project" value="InterPro"/>
</dbReference>
<evidence type="ECO:0000256" key="1">
    <source>
        <dbReference type="ARBA" id="ARBA00005622"/>
    </source>
</evidence>
<organism evidence="9 10">
    <name type="scientific">Nitratireductor mangrovi</name>
    <dbReference type="NCBI Taxonomy" id="2599600"/>
    <lineage>
        <taxon>Bacteria</taxon>
        <taxon>Pseudomonadati</taxon>
        <taxon>Pseudomonadota</taxon>
        <taxon>Alphaproteobacteria</taxon>
        <taxon>Hyphomicrobiales</taxon>
        <taxon>Phyllobacteriaceae</taxon>
        <taxon>Nitratireductor</taxon>
    </lineage>
</organism>
<feature type="active site" description="Charge relay system" evidence="7">
    <location>
        <position position="258"/>
    </location>
</feature>
<accession>A0A5B8L5I2</accession>
<dbReference type="RefSeq" id="WP_146301702.1">
    <property type="nucleotide sequence ID" value="NZ_CP042301.2"/>
</dbReference>
<dbReference type="PANTHER" id="PTHR10061">
    <property type="entry name" value="S-FORMYLGLUTATHIONE HYDROLASE"/>
    <property type="match status" value="1"/>
</dbReference>
<keyword evidence="3 8" id="KW-0719">Serine esterase</keyword>
<evidence type="ECO:0000256" key="7">
    <source>
        <dbReference type="PIRSR" id="PIRSR614186-1"/>
    </source>
</evidence>
<dbReference type="FunFam" id="3.40.50.1820:FF:000002">
    <property type="entry name" value="S-formylglutathione hydrolase"/>
    <property type="match status" value="1"/>
</dbReference>
<dbReference type="EC" id="3.1.2.12" evidence="2 6"/>
<protein>
    <recommendedName>
        <fullName evidence="2 6">S-formylglutathione hydrolase</fullName>
        <ecNumber evidence="2 6">3.1.2.12</ecNumber>
    </recommendedName>
</protein>
<dbReference type="Proteomes" id="UP000321389">
    <property type="component" value="Chromosome"/>
</dbReference>
<evidence type="ECO:0000256" key="5">
    <source>
        <dbReference type="ARBA" id="ARBA00047590"/>
    </source>
</evidence>
<dbReference type="GO" id="GO:0052689">
    <property type="term" value="F:carboxylic ester hydrolase activity"/>
    <property type="evidence" value="ECO:0007669"/>
    <property type="project" value="UniProtKB-KW"/>
</dbReference>
<reference evidence="9" key="1">
    <citation type="submission" date="2020-04" db="EMBL/GenBank/DDBJ databases">
        <title>Nitratireductor sp. nov. isolated from mangrove soil.</title>
        <authorList>
            <person name="Ye Y."/>
        </authorList>
    </citation>
    <scope>NUCLEOTIDE SEQUENCE</scope>
    <source>
        <strain evidence="9">SY7</strain>
    </source>
</reference>
<dbReference type="InterPro" id="IPR029058">
    <property type="entry name" value="AB_hydrolase_fold"/>
</dbReference>
<keyword evidence="10" id="KW-1185">Reference proteome</keyword>
<dbReference type="GO" id="GO:0005829">
    <property type="term" value="C:cytosol"/>
    <property type="evidence" value="ECO:0007669"/>
    <property type="project" value="TreeGrafter"/>
</dbReference>
<dbReference type="GO" id="GO:0018738">
    <property type="term" value="F:S-formylglutathione hydrolase activity"/>
    <property type="evidence" value="ECO:0007669"/>
    <property type="project" value="UniProtKB-UniRule"/>
</dbReference>
<evidence type="ECO:0000256" key="8">
    <source>
        <dbReference type="RuleBase" id="RU363068"/>
    </source>
</evidence>
<dbReference type="InterPro" id="IPR014186">
    <property type="entry name" value="S-formylglutathione_hydrol"/>
</dbReference>
<evidence type="ECO:0000256" key="2">
    <source>
        <dbReference type="ARBA" id="ARBA00012479"/>
    </source>
</evidence>
<evidence type="ECO:0000256" key="6">
    <source>
        <dbReference type="NCBIfam" id="TIGR02821"/>
    </source>
</evidence>
<dbReference type="PANTHER" id="PTHR10061:SF0">
    <property type="entry name" value="S-FORMYLGLUTATHIONE HYDROLASE"/>
    <property type="match status" value="1"/>
</dbReference>
<dbReference type="KEGG" id="niy:FQ775_23370"/>
<proteinExistence type="inferred from homology"/>
<name>A0A5B8L5I2_9HYPH</name>
<comment type="catalytic activity">
    <reaction evidence="5 8">
        <text>S-formylglutathione + H2O = formate + glutathione + H(+)</text>
        <dbReference type="Rhea" id="RHEA:14961"/>
        <dbReference type="ChEBI" id="CHEBI:15377"/>
        <dbReference type="ChEBI" id="CHEBI:15378"/>
        <dbReference type="ChEBI" id="CHEBI:15740"/>
        <dbReference type="ChEBI" id="CHEBI:57688"/>
        <dbReference type="ChEBI" id="CHEBI:57925"/>
        <dbReference type="EC" id="3.1.2.12"/>
    </reaction>
</comment>
<dbReference type="Pfam" id="PF00756">
    <property type="entry name" value="Esterase"/>
    <property type="match status" value="1"/>
</dbReference>
<evidence type="ECO:0000313" key="10">
    <source>
        <dbReference type="Proteomes" id="UP000321389"/>
    </source>
</evidence>
<dbReference type="NCBIfam" id="TIGR02821">
    <property type="entry name" value="fghA_ester_D"/>
    <property type="match status" value="1"/>
</dbReference>
<comment type="function">
    <text evidence="8">Serine hydrolase involved in the detoxification of formaldehyde.</text>
</comment>
<keyword evidence="4 8" id="KW-0378">Hydrolase</keyword>
<dbReference type="OrthoDB" id="9782200at2"/>
<dbReference type="SUPFAM" id="SSF53474">
    <property type="entry name" value="alpha/beta-Hydrolases"/>
    <property type="match status" value="1"/>
</dbReference>
<dbReference type="AlphaFoldDB" id="A0A5B8L5I2"/>
<dbReference type="Gene3D" id="3.40.50.1820">
    <property type="entry name" value="alpha/beta hydrolase"/>
    <property type="match status" value="1"/>
</dbReference>
<comment type="similarity">
    <text evidence="1 8">Belongs to the esterase D family.</text>
</comment>
<feature type="active site" description="Charge relay system" evidence="7">
    <location>
        <position position="149"/>
    </location>
</feature>
<sequence>MSVKTVSIAKSHGGVQGVYQHASETCGCDMTFAVFVPPQAKDGPCPVVWYLSGLTCTHQNVMDKGEYRRAAAELGLIVVCPDTSPRGADVPDDAEDWQFGSGAGFYVDATEAPYDKNYRMYSYLTRELPALLGDNFPADMGRQAIFGHSMGGHGALTIALKNPKRFRSCSAFAPIVSPARADWSKKAFERYLGADEDNWRAYDACQLIEDGHRFPEFLADQGTADGFLEEGLKPWLLEEACRKAGISLTLRMQEGYDHSYFFISTFMEDHLRWHAERLG</sequence>
<feature type="active site" description="Charge relay system" evidence="7">
    <location>
        <position position="225"/>
    </location>
</feature>
<evidence type="ECO:0000256" key="3">
    <source>
        <dbReference type="ARBA" id="ARBA00022487"/>
    </source>
</evidence>
<evidence type="ECO:0000256" key="4">
    <source>
        <dbReference type="ARBA" id="ARBA00022801"/>
    </source>
</evidence>
<gene>
    <name evidence="9" type="primary">fghA</name>
    <name evidence="9" type="ORF">FQ775_23370</name>
</gene>
<dbReference type="InterPro" id="IPR000801">
    <property type="entry name" value="Esterase-like"/>
</dbReference>
<evidence type="ECO:0000313" key="9">
    <source>
        <dbReference type="EMBL" id="QDZ03069.1"/>
    </source>
</evidence>